<proteinExistence type="predicted"/>
<name>A0A5C6E2S9_9BACT</name>
<evidence type="ECO:0000313" key="2">
    <source>
        <dbReference type="EMBL" id="TWU41686.1"/>
    </source>
</evidence>
<keyword evidence="3" id="KW-1185">Reference proteome</keyword>
<dbReference type="OrthoDB" id="9927857at2"/>
<feature type="transmembrane region" description="Helical" evidence="1">
    <location>
        <begin position="36"/>
        <end position="57"/>
    </location>
</feature>
<dbReference type="Proteomes" id="UP000318288">
    <property type="component" value="Unassembled WGS sequence"/>
</dbReference>
<dbReference type="EMBL" id="SJPW01000032">
    <property type="protein sequence ID" value="TWU41686.1"/>
    <property type="molecule type" value="Genomic_DNA"/>
</dbReference>
<comment type="caution">
    <text evidence="2">The sequence shown here is derived from an EMBL/GenBank/DDBJ whole genome shotgun (WGS) entry which is preliminary data.</text>
</comment>
<gene>
    <name evidence="2" type="ORF">Poly51_63870</name>
</gene>
<evidence type="ECO:0000256" key="1">
    <source>
        <dbReference type="SAM" id="Phobius"/>
    </source>
</evidence>
<evidence type="ECO:0000313" key="3">
    <source>
        <dbReference type="Proteomes" id="UP000318288"/>
    </source>
</evidence>
<keyword evidence="1" id="KW-0812">Transmembrane</keyword>
<sequence>MRISIRSLLLTALVVASVAAFIGSSAASTDNVRMAVSLGSLLLAFIAVPVTSASLAYDIYATRRSAELGAFYGFVGFSLAGIFIGLLPAVH</sequence>
<dbReference type="AlphaFoldDB" id="A0A5C6E2S9"/>
<keyword evidence="1" id="KW-1133">Transmembrane helix</keyword>
<accession>A0A5C6E2S9</accession>
<feature type="transmembrane region" description="Helical" evidence="1">
    <location>
        <begin position="69"/>
        <end position="90"/>
    </location>
</feature>
<reference evidence="2 3" key="1">
    <citation type="submission" date="2019-02" db="EMBL/GenBank/DDBJ databases">
        <title>Deep-cultivation of Planctomycetes and their phenomic and genomic characterization uncovers novel biology.</title>
        <authorList>
            <person name="Wiegand S."/>
            <person name="Jogler M."/>
            <person name="Boedeker C."/>
            <person name="Pinto D."/>
            <person name="Vollmers J."/>
            <person name="Rivas-Marin E."/>
            <person name="Kohn T."/>
            <person name="Peeters S.H."/>
            <person name="Heuer A."/>
            <person name="Rast P."/>
            <person name="Oberbeckmann S."/>
            <person name="Bunk B."/>
            <person name="Jeske O."/>
            <person name="Meyerdierks A."/>
            <person name="Storesund J.E."/>
            <person name="Kallscheuer N."/>
            <person name="Luecker S."/>
            <person name="Lage O.M."/>
            <person name="Pohl T."/>
            <person name="Merkel B.J."/>
            <person name="Hornburger P."/>
            <person name="Mueller R.-W."/>
            <person name="Bruemmer F."/>
            <person name="Labrenz M."/>
            <person name="Spormann A.M."/>
            <person name="Op Den Camp H."/>
            <person name="Overmann J."/>
            <person name="Amann R."/>
            <person name="Jetten M.S.M."/>
            <person name="Mascher T."/>
            <person name="Medema M.H."/>
            <person name="Devos D.P."/>
            <person name="Kaster A.-K."/>
            <person name="Ovreas L."/>
            <person name="Rohde M."/>
            <person name="Galperin M.Y."/>
            <person name="Jogler C."/>
        </authorList>
    </citation>
    <scope>NUCLEOTIDE SEQUENCE [LARGE SCALE GENOMIC DNA]</scope>
    <source>
        <strain evidence="2 3">Poly51</strain>
    </source>
</reference>
<keyword evidence="1" id="KW-0472">Membrane</keyword>
<protein>
    <submittedName>
        <fullName evidence="2">Uncharacterized protein</fullName>
    </submittedName>
</protein>
<dbReference type="RefSeq" id="WP_146462667.1">
    <property type="nucleotide sequence ID" value="NZ_SJPW01000032.1"/>
</dbReference>
<organism evidence="2 3">
    <name type="scientific">Rubripirellula tenax</name>
    <dbReference type="NCBI Taxonomy" id="2528015"/>
    <lineage>
        <taxon>Bacteria</taxon>
        <taxon>Pseudomonadati</taxon>
        <taxon>Planctomycetota</taxon>
        <taxon>Planctomycetia</taxon>
        <taxon>Pirellulales</taxon>
        <taxon>Pirellulaceae</taxon>
        <taxon>Rubripirellula</taxon>
    </lineage>
</organism>